<dbReference type="InterPro" id="IPR046173">
    <property type="entry name" value="DUF6175"/>
</dbReference>
<reference evidence="2" key="2">
    <citation type="submission" date="2021-04" db="EMBL/GenBank/DDBJ databases">
        <authorList>
            <person name="Gilroy R."/>
        </authorList>
    </citation>
    <scope>NUCLEOTIDE SEQUENCE</scope>
    <source>
        <strain evidence="2">Gambia16-554</strain>
    </source>
</reference>
<evidence type="ECO:0000313" key="3">
    <source>
        <dbReference type="Proteomes" id="UP000824115"/>
    </source>
</evidence>
<evidence type="ECO:0000313" key="2">
    <source>
        <dbReference type="EMBL" id="HIZ85853.1"/>
    </source>
</evidence>
<sequence>MKKTILSIIMMLSALTAFSQAKKPTIMVIPSDIYCEREGYVTNYQDENGTTHSSADYGRAFLSDENLRLAISELSRIMADRGFPLKDLEQTLKTMESQAAEAALFSGRGGGSIYESPLDKLKRTAKADIIMDLDFNIKSRGPQKYISFNLRGIDAYTSKVITTASGDGQPSTAVSTGILVEEAVLNYMDAFNAALQNHFDDMFANGREVTISVRMTDNCPVTMYDDFEFMGEIVALTDILDWWMDENTVNHRFTRAGGGDYYTDYEQVRIPLYKTVLGKERAIDTRSFAMDLARFLNKEPFNLPYSINERGLGNVWIVLGD</sequence>
<comment type="caution">
    <text evidence="2">The sequence shown here is derived from an EMBL/GenBank/DDBJ whole genome shotgun (WGS) entry which is preliminary data.</text>
</comment>
<reference evidence="2" key="1">
    <citation type="journal article" date="2021" name="PeerJ">
        <title>Extensive microbial diversity within the chicken gut microbiome revealed by metagenomics and culture.</title>
        <authorList>
            <person name="Gilroy R."/>
            <person name="Ravi A."/>
            <person name="Getino M."/>
            <person name="Pursley I."/>
            <person name="Horton D.L."/>
            <person name="Alikhan N.F."/>
            <person name="Baker D."/>
            <person name="Gharbi K."/>
            <person name="Hall N."/>
            <person name="Watson M."/>
            <person name="Adriaenssens E.M."/>
            <person name="Foster-Nyarko E."/>
            <person name="Jarju S."/>
            <person name="Secka A."/>
            <person name="Antonio M."/>
            <person name="Oren A."/>
            <person name="Chaudhuri R.R."/>
            <person name="La Ragione R."/>
            <person name="Hildebrand F."/>
            <person name="Pallen M.J."/>
        </authorList>
    </citation>
    <scope>NUCLEOTIDE SEQUENCE</scope>
    <source>
        <strain evidence="2">Gambia16-554</strain>
    </source>
</reference>
<name>A0A9D2GR53_9BACT</name>
<accession>A0A9D2GR53</accession>
<proteinExistence type="predicted"/>
<dbReference type="AlphaFoldDB" id="A0A9D2GR53"/>
<feature type="chain" id="PRO_5038680065" evidence="1">
    <location>
        <begin position="22"/>
        <end position="321"/>
    </location>
</feature>
<keyword evidence="1" id="KW-0732">Signal</keyword>
<dbReference type="Proteomes" id="UP000824115">
    <property type="component" value="Unassembled WGS sequence"/>
</dbReference>
<evidence type="ECO:0000256" key="1">
    <source>
        <dbReference type="SAM" id="SignalP"/>
    </source>
</evidence>
<dbReference type="Pfam" id="PF19672">
    <property type="entry name" value="DUF6175"/>
    <property type="match status" value="1"/>
</dbReference>
<feature type="signal peptide" evidence="1">
    <location>
        <begin position="1"/>
        <end position="21"/>
    </location>
</feature>
<organism evidence="2 3">
    <name type="scientific">Candidatus Coprenecus stercoravium</name>
    <dbReference type="NCBI Taxonomy" id="2840735"/>
    <lineage>
        <taxon>Bacteria</taxon>
        <taxon>Pseudomonadati</taxon>
        <taxon>Bacteroidota</taxon>
        <taxon>Bacteroidia</taxon>
        <taxon>Bacteroidales</taxon>
        <taxon>Rikenellaceae</taxon>
        <taxon>Rikenellaceae incertae sedis</taxon>
        <taxon>Candidatus Coprenecus</taxon>
    </lineage>
</organism>
<dbReference type="EMBL" id="DXAW01000093">
    <property type="protein sequence ID" value="HIZ85853.1"/>
    <property type="molecule type" value="Genomic_DNA"/>
</dbReference>
<protein>
    <submittedName>
        <fullName evidence="2">Uncharacterized protein</fullName>
    </submittedName>
</protein>
<gene>
    <name evidence="2" type="ORF">IAC04_05130</name>
</gene>